<comment type="caution">
    <text evidence="14">The sequence shown here is derived from an EMBL/GenBank/DDBJ whole genome shotgun (WGS) entry which is preliminary data.</text>
</comment>
<accession>A0AAN6N1F3</accession>
<evidence type="ECO:0000256" key="10">
    <source>
        <dbReference type="ARBA" id="ARBA00023235"/>
    </source>
</evidence>
<name>A0AAN6N1F3_9PEZI</name>
<keyword evidence="7" id="KW-0677">Repeat</keyword>
<evidence type="ECO:0000256" key="3">
    <source>
        <dbReference type="ARBA" id="ARBA00004496"/>
    </source>
</evidence>
<comment type="catalytic activity">
    <reaction evidence="1">
        <text>[protein]-peptidylproline (omega=180) = [protein]-peptidylproline (omega=0)</text>
        <dbReference type="Rhea" id="RHEA:16237"/>
        <dbReference type="Rhea" id="RHEA-COMP:10747"/>
        <dbReference type="Rhea" id="RHEA-COMP:10748"/>
        <dbReference type="ChEBI" id="CHEBI:83833"/>
        <dbReference type="ChEBI" id="CHEBI:83834"/>
        <dbReference type="EC" id="5.2.1.8"/>
    </reaction>
</comment>
<dbReference type="Gene3D" id="1.25.40.10">
    <property type="entry name" value="Tetratricopeptide repeat domain"/>
    <property type="match status" value="1"/>
</dbReference>
<dbReference type="SUPFAM" id="SSF50891">
    <property type="entry name" value="Cyclophilin-like"/>
    <property type="match status" value="1"/>
</dbReference>
<dbReference type="SMART" id="SM00028">
    <property type="entry name" value="TPR"/>
    <property type="match status" value="2"/>
</dbReference>
<gene>
    <name evidence="14" type="ORF">QBC46DRAFT_392754</name>
</gene>
<comment type="function">
    <text evidence="2">PPIases accelerate the folding of proteins. It catalyzes the cis-trans isomerization of proline imidic peptide bonds in oligopeptides.</text>
</comment>
<feature type="compositionally biased region" description="Acidic residues" evidence="12">
    <location>
        <begin position="199"/>
        <end position="208"/>
    </location>
</feature>
<dbReference type="PANTHER" id="PTHR11071:SF561">
    <property type="entry name" value="PEPTIDYL-PROLYL CIS-TRANS ISOMERASE D-RELATED"/>
    <property type="match status" value="1"/>
</dbReference>
<comment type="subcellular location">
    <subcellularLocation>
        <location evidence="3">Cytoplasm</location>
    </subcellularLocation>
</comment>
<dbReference type="InterPro" id="IPR020892">
    <property type="entry name" value="Cyclophilin-type_PPIase_CS"/>
</dbReference>
<dbReference type="SUPFAM" id="SSF48452">
    <property type="entry name" value="TPR-like"/>
    <property type="match status" value="1"/>
</dbReference>
<dbReference type="InterPro" id="IPR019734">
    <property type="entry name" value="TPR_rpt"/>
</dbReference>
<dbReference type="FunFam" id="2.40.100.10:FF:000009">
    <property type="entry name" value="Peptidyl-prolyl cis-trans isomerase D"/>
    <property type="match status" value="1"/>
</dbReference>
<evidence type="ECO:0000256" key="7">
    <source>
        <dbReference type="ARBA" id="ARBA00022737"/>
    </source>
</evidence>
<dbReference type="Pfam" id="PF13181">
    <property type="entry name" value="TPR_8"/>
    <property type="match status" value="1"/>
</dbReference>
<dbReference type="PRINTS" id="PR00153">
    <property type="entry name" value="CSAPPISMRASE"/>
</dbReference>
<dbReference type="GO" id="GO:0016018">
    <property type="term" value="F:cyclosporin A binding"/>
    <property type="evidence" value="ECO:0007669"/>
    <property type="project" value="TreeGrafter"/>
</dbReference>
<reference evidence="15" key="1">
    <citation type="journal article" date="2023" name="Mol. Phylogenet. Evol.">
        <title>Genome-scale phylogeny and comparative genomics of the fungal order Sordariales.</title>
        <authorList>
            <person name="Hensen N."/>
            <person name="Bonometti L."/>
            <person name="Westerberg I."/>
            <person name="Brannstrom I.O."/>
            <person name="Guillou S."/>
            <person name="Cros-Aarteil S."/>
            <person name="Calhoun S."/>
            <person name="Haridas S."/>
            <person name="Kuo A."/>
            <person name="Mondo S."/>
            <person name="Pangilinan J."/>
            <person name="Riley R."/>
            <person name="LaButti K."/>
            <person name="Andreopoulos B."/>
            <person name="Lipzen A."/>
            <person name="Chen C."/>
            <person name="Yan M."/>
            <person name="Daum C."/>
            <person name="Ng V."/>
            <person name="Clum A."/>
            <person name="Steindorff A."/>
            <person name="Ohm R.A."/>
            <person name="Martin F."/>
            <person name="Silar P."/>
            <person name="Natvig D.O."/>
            <person name="Lalanne C."/>
            <person name="Gautier V."/>
            <person name="Ament-Velasquez S.L."/>
            <person name="Kruys A."/>
            <person name="Hutchinson M.I."/>
            <person name="Powell A.J."/>
            <person name="Barry K."/>
            <person name="Miller A.N."/>
            <person name="Grigoriev I.V."/>
            <person name="Debuchy R."/>
            <person name="Gladieux P."/>
            <person name="Hiltunen Thoren M."/>
            <person name="Johannesson H."/>
        </authorList>
    </citation>
    <scope>NUCLEOTIDE SEQUENCE [LARGE SCALE GENOMIC DNA]</scope>
    <source>
        <strain evidence="15">CBS 340.73</strain>
    </source>
</reference>
<keyword evidence="8 11" id="KW-0802">TPR repeat</keyword>
<dbReference type="FunFam" id="1.25.40.10:FF:000029">
    <property type="entry name" value="peptidyl-prolyl cis-trans isomerase D"/>
    <property type="match status" value="1"/>
</dbReference>
<sequence length="373" mass="40942">MSSTEETKKAPRSRVFFDITIGGKKAGRVTFELYNDVVPKTAENFRALCTGEKGVGKMGKPLHYKGSTFHRVIKQFMIQGGDFTAGNGTGGESIYGAKFEDENFELKHDRPFLLSMANAGPGTNGSQFFITTVPTPHLDGKHVVFGEVLSGKSVIRQIENLPTQNDKPTRDVVIADCGELDPADPSSSETKAADPFGDTYEDFPEDESEPLDAQRILKIATDCKDFGNKAFKAGDFSVALDKYQKGLRYLNEDPDLEKEPADTKEKMDALRISLNSNAALMNMKLQAWDDCVRSADNALAVSTISDKDKAKALYRKGYALVRMKDEDEALAALEQAKKLAPEDAAIANELAAVKKAIQARVAKEKAAYKKFFN</sequence>
<evidence type="ECO:0000313" key="14">
    <source>
        <dbReference type="EMBL" id="KAK3937396.1"/>
    </source>
</evidence>
<keyword evidence="9" id="KW-0697">Rotamase</keyword>
<dbReference type="PROSITE" id="PS50005">
    <property type="entry name" value="TPR"/>
    <property type="match status" value="1"/>
</dbReference>
<dbReference type="Gene3D" id="2.40.100.10">
    <property type="entry name" value="Cyclophilin-like"/>
    <property type="match status" value="1"/>
</dbReference>
<keyword evidence="6" id="KW-0963">Cytoplasm</keyword>
<dbReference type="EMBL" id="MU853855">
    <property type="protein sequence ID" value="KAK3937396.1"/>
    <property type="molecule type" value="Genomic_DNA"/>
</dbReference>
<dbReference type="GO" id="GO:0003755">
    <property type="term" value="F:peptidyl-prolyl cis-trans isomerase activity"/>
    <property type="evidence" value="ECO:0007669"/>
    <property type="project" value="UniProtKB-KW"/>
</dbReference>
<dbReference type="PANTHER" id="PTHR11071">
    <property type="entry name" value="PEPTIDYL-PROLYL CIS-TRANS ISOMERASE"/>
    <property type="match status" value="1"/>
</dbReference>
<dbReference type="GO" id="GO:0051082">
    <property type="term" value="F:unfolded protein binding"/>
    <property type="evidence" value="ECO:0007669"/>
    <property type="project" value="UniProtKB-ARBA"/>
</dbReference>
<dbReference type="PROSITE" id="PS50072">
    <property type="entry name" value="CSA_PPIASE_2"/>
    <property type="match status" value="1"/>
</dbReference>
<evidence type="ECO:0000256" key="9">
    <source>
        <dbReference type="ARBA" id="ARBA00023110"/>
    </source>
</evidence>
<organism evidence="14 15">
    <name type="scientific">Diplogelasinospora grovesii</name>
    <dbReference type="NCBI Taxonomy" id="303347"/>
    <lineage>
        <taxon>Eukaryota</taxon>
        <taxon>Fungi</taxon>
        <taxon>Dikarya</taxon>
        <taxon>Ascomycota</taxon>
        <taxon>Pezizomycotina</taxon>
        <taxon>Sordariomycetes</taxon>
        <taxon>Sordariomycetidae</taxon>
        <taxon>Sordariales</taxon>
        <taxon>Diplogelasinosporaceae</taxon>
        <taxon>Diplogelasinospora</taxon>
    </lineage>
</organism>
<proteinExistence type="inferred from homology"/>
<feature type="repeat" description="TPR" evidence="11">
    <location>
        <begin position="310"/>
        <end position="343"/>
    </location>
</feature>
<feature type="region of interest" description="Disordered" evidence="12">
    <location>
        <begin position="179"/>
        <end position="208"/>
    </location>
</feature>
<evidence type="ECO:0000313" key="15">
    <source>
        <dbReference type="Proteomes" id="UP001303473"/>
    </source>
</evidence>
<dbReference type="InterPro" id="IPR029000">
    <property type="entry name" value="Cyclophilin-like_dom_sf"/>
</dbReference>
<protein>
    <recommendedName>
        <fullName evidence="5">peptidylprolyl isomerase</fullName>
        <ecNumber evidence="5">5.2.1.8</ecNumber>
    </recommendedName>
</protein>
<evidence type="ECO:0000256" key="11">
    <source>
        <dbReference type="PROSITE-ProRule" id="PRU00339"/>
    </source>
</evidence>
<feature type="domain" description="PPIase cyclophilin-type" evidence="13">
    <location>
        <begin position="16"/>
        <end position="179"/>
    </location>
</feature>
<evidence type="ECO:0000259" key="13">
    <source>
        <dbReference type="PROSITE" id="PS50072"/>
    </source>
</evidence>
<evidence type="ECO:0000256" key="5">
    <source>
        <dbReference type="ARBA" id="ARBA00013194"/>
    </source>
</evidence>
<keyword evidence="15" id="KW-1185">Reference proteome</keyword>
<evidence type="ECO:0000256" key="12">
    <source>
        <dbReference type="SAM" id="MobiDB-lite"/>
    </source>
</evidence>
<keyword evidence="10" id="KW-0413">Isomerase</keyword>
<dbReference type="Proteomes" id="UP001303473">
    <property type="component" value="Unassembled WGS sequence"/>
</dbReference>
<evidence type="ECO:0000256" key="2">
    <source>
        <dbReference type="ARBA" id="ARBA00002388"/>
    </source>
</evidence>
<comment type="similarity">
    <text evidence="4">Belongs to the cyclophilin-type PPIase family. PPIase D subfamily.</text>
</comment>
<evidence type="ECO:0000256" key="4">
    <source>
        <dbReference type="ARBA" id="ARBA00010898"/>
    </source>
</evidence>
<dbReference type="PROSITE" id="PS00170">
    <property type="entry name" value="CSA_PPIASE_1"/>
    <property type="match status" value="1"/>
</dbReference>
<dbReference type="InterPro" id="IPR011990">
    <property type="entry name" value="TPR-like_helical_dom_sf"/>
</dbReference>
<dbReference type="AlphaFoldDB" id="A0AAN6N1F3"/>
<dbReference type="GO" id="GO:0005737">
    <property type="term" value="C:cytoplasm"/>
    <property type="evidence" value="ECO:0007669"/>
    <property type="project" value="UniProtKB-SubCell"/>
</dbReference>
<evidence type="ECO:0000256" key="6">
    <source>
        <dbReference type="ARBA" id="ARBA00022490"/>
    </source>
</evidence>
<dbReference type="Pfam" id="PF00160">
    <property type="entry name" value="Pro_isomerase"/>
    <property type="match status" value="1"/>
</dbReference>
<dbReference type="EC" id="5.2.1.8" evidence="5"/>
<evidence type="ECO:0000256" key="8">
    <source>
        <dbReference type="ARBA" id="ARBA00022803"/>
    </source>
</evidence>
<dbReference type="GO" id="GO:0042026">
    <property type="term" value="P:protein refolding"/>
    <property type="evidence" value="ECO:0007669"/>
    <property type="project" value="UniProtKB-ARBA"/>
</dbReference>
<evidence type="ECO:0000256" key="1">
    <source>
        <dbReference type="ARBA" id="ARBA00000971"/>
    </source>
</evidence>
<dbReference type="CDD" id="cd01926">
    <property type="entry name" value="cyclophilin_ABH_like"/>
    <property type="match status" value="1"/>
</dbReference>
<dbReference type="InterPro" id="IPR002130">
    <property type="entry name" value="Cyclophilin-type_PPIase_dom"/>
</dbReference>